<reference evidence="1 2" key="2">
    <citation type="submission" date="2018-11" db="EMBL/GenBank/DDBJ databases">
        <authorList>
            <consortium name="Pathogen Informatics"/>
        </authorList>
    </citation>
    <scope>NUCLEOTIDE SEQUENCE [LARGE SCALE GENOMIC DNA]</scope>
    <source>
        <strain evidence="1 2">NST_G2</strain>
    </source>
</reference>
<name>A0A183SD12_SCHSO</name>
<evidence type="ECO:0000313" key="1">
    <source>
        <dbReference type="EMBL" id="VDL88495.1"/>
    </source>
</evidence>
<organism evidence="3">
    <name type="scientific">Schistocephalus solidus</name>
    <name type="common">Tapeworm</name>
    <dbReference type="NCBI Taxonomy" id="70667"/>
    <lineage>
        <taxon>Eukaryota</taxon>
        <taxon>Metazoa</taxon>
        <taxon>Spiralia</taxon>
        <taxon>Lophotrochozoa</taxon>
        <taxon>Platyhelminthes</taxon>
        <taxon>Cestoda</taxon>
        <taxon>Eucestoda</taxon>
        <taxon>Diphyllobothriidea</taxon>
        <taxon>Diphyllobothriidae</taxon>
        <taxon>Schistocephalus</taxon>
    </lineage>
</organism>
<evidence type="ECO:0000313" key="3">
    <source>
        <dbReference type="WBParaSite" id="SSLN_0000218001-mRNA-1"/>
    </source>
</evidence>
<dbReference type="EMBL" id="UYSU01032171">
    <property type="protein sequence ID" value="VDL88495.1"/>
    <property type="molecule type" value="Genomic_DNA"/>
</dbReference>
<keyword evidence="2" id="KW-1185">Reference proteome</keyword>
<gene>
    <name evidence="1" type="ORF">SSLN_LOCUS2110</name>
</gene>
<dbReference type="WBParaSite" id="SSLN_0000218001-mRNA-1">
    <property type="protein sequence ID" value="SSLN_0000218001-mRNA-1"/>
    <property type="gene ID" value="SSLN_0000218001"/>
</dbReference>
<evidence type="ECO:0000313" key="2">
    <source>
        <dbReference type="Proteomes" id="UP000275846"/>
    </source>
</evidence>
<accession>A0A183SD12</accession>
<reference evidence="3" key="1">
    <citation type="submission" date="2016-06" db="UniProtKB">
        <authorList>
            <consortium name="WormBaseParasite"/>
        </authorList>
    </citation>
    <scope>IDENTIFICATION</scope>
</reference>
<protein>
    <submittedName>
        <fullName evidence="1 3">Uncharacterized protein</fullName>
    </submittedName>
</protein>
<dbReference type="Proteomes" id="UP000275846">
    <property type="component" value="Unassembled WGS sequence"/>
</dbReference>
<sequence length="112" mass="12695">MPHTQRYKTYEGNIQGVLHRVPGENGFFACRETFVDHHTSSPHWHKMSVSCRWPNKIPTRPIIMNALQDILLTSGRLLDLLLVINATTTATAATAPKKWFSPLLSFQAPRLT</sequence>
<dbReference type="AlphaFoldDB" id="A0A183SD12"/>
<proteinExistence type="predicted"/>